<evidence type="ECO:0000256" key="1">
    <source>
        <dbReference type="ARBA" id="ARBA00006484"/>
    </source>
</evidence>
<sequence>MSVLERFSLAGRVAVVTGASSGIGARVAVDLAGAGATLVLAARRPDRLERVAEEIRALGGDCAAVVADVSVREDCERVAAEAAQRFGAIDVLVNNAGVASAVPALRETEEEFRAVVDLNLVGTFFMSQACASRMPRGSSIVNIASALALTTAGLPQAAYSSSKAGVLGLTRDLAQQWTGRRGIRVNAIAPGSFRTEMTGTYDESYESYLVEHRVLAGRLGEAHELSGAVLFLASDAAAYVTGVVLPVDGGLLVT</sequence>
<dbReference type="InterPro" id="IPR002347">
    <property type="entry name" value="SDR_fam"/>
</dbReference>
<dbReference type="PROSITE" id="PS00061">
    <property type="entry name" value="ADH_SHORT"/>
    <property type="match status" value="1"/>
</dbReference>
<dbReference type="Gene3D" id="3.40.50.720">
    <property type="entry name" value="NAD(P)-binding Rossmann-like Domain"/>
    <property type="match status" value="1"/>
</dbReference>
<dbReference type="SUPFAM" id="SSF51735">
    <property type="entry name" value="NAD(P)-binding Rossmann-fold domains"/>
    <property type="match status" value="1"/>
</dbReference>
<protein>
    <submittedName>
        <fullName evidence="4">Glucose 1-dehydrogenase</fullName>
    </submittedName>
</protein>
<reference evidence="4 5" key="1">
    <citation type="journal article" date="2019" name="Int. J. Syst. Evol. Microbiol.">
        <title>The Global Catalogue of Microorganisms (GCM) 10K type strain sequencing project: providing services to taxonomists for standard genome sequencing and annotation.</title>
        <authorList>
            <consortium name="The Broad Institute Genomics Platform"/>
            <consortium name="The Broad Institute Genome Sequencing Center for Infectious Disease"/>
            <person name="Wu L."/>
            <person name="Ma J."/>
        </authorList>
    </citation>
    <scope>NUCLEOTIDE SEQUENCE [LARGE SCALE GENOMIC DNA]</scope>
    <source>
        <strain evidence="4 5">JCM 14942</strain>
    </source>
</reference>
<dbReference type="Proteomes" id="UP001500842">
    <property type="component" value="Unassembled WGS sequence"/>
</dbReference>
<proteinExistence type="inferred from homology"/>
<name>A0ABN2BQC7_9ACTN</name>
<dbReference type="PRINTS" id="PR00081">
    <property type="entry name" value="GDHRDH"/>
</dbReference>
<evidence type="ECO:0000313" key="4">
    <source>
        <dbReference type="EMBL" id="GAA1545484.1"/>
    </source>
</evidence>
<gene>
    <name evidence="4" type="ORF">GCM10009788_54840</name>
</gene>
<dbReference type="PANTHER" id="PTHR42760:SF133">
    <property type="entry name" value="3-OXOACYL-[ACYL-CARRIER-PROTEIN] REDUCTASE"/>
    <property type="match status" value="1"/>
</dbReference>
<organism evidence="4 5">
    <name type="scientific">Nocardioides humi</name>
    <dbReference type="NCBI Taxonomy" id="449461"/>
    <lineage>
        <taxon>Bacteria</taxon>
        <taxon>Bacillati</taxon>
        <taxon>Actinomycetota</taxon>
        <taxon>Actinomycetes</taxon>
        <taxon>Propionibacteriales</taxon>
        <taxon>Nocardioidaceae</taxon>
        <taxon>Nocardioides</taxon>
    </lineage>
</organism>
<keyword evidence="2" id="KW-0560">Oxidoreductase</keyword>
<dbReference type="PANTHER" id="PTHR42760">
    <property type="entry name" value="SHORT-CHAIN DEHYDROGENASES/REDUCTASES FAMILY MEMBER"/>
    <property type="match status" value="1"/>
</dbReference>
<dbReference type="SMART" id="SM00822">
    <property type="entry name" value="PKS_KR"/>
    <property type="match status" value="1"/>
</dbReference>
<evidence type="ECO:0000256" key="2">
    <source>
        <dbReference type="ARBA" id="ARBA00023002"/>
    </source>
</evidence>
<evidence type="ECO:0000313" key="5">
    <source>
        <dbReference type="Proteomes" id="UP001500842"/>
    </source>
</evidence>
<keyword evidence="5" id="KW-1185">Reference proteome</keyword>
<evidence type="ECO:0000259" key="3">
    <source>
        <dbReference type="SMART" id="SM00822"/>
    </source>
</evidence>
<accession>A0ABN2BQC7</accession>
<dbReference type="Pfam" id="PF13561">
    <property type="entry name" value="adh_short_C2"/>
    <property type="match status" value="1"/>
</dbReference>
<dbReference type="InterPro" id="IPR020904">
    <property type="entry name" value="Sc_DH/Rdtase_CS"/>
</dbReference>
<comment type="similarity">
    <text evidence="1">Belongs to the short-chain dehydrogenases/reductases (SDR) family.</text>
</comment>
<dbReference type="EMBL" id="BAAAOR010000041">
    <property type="protein sequence ID" value="GAA1545484.1"/>
    <property type="molecule type" value="Genomic_DNA"/>
</dbReference>
<dbReference type="InterPro" id="IPR036291">
    <property type="entry name" value="NAD(P)-bd_dom_sf"/>
</dbReference>
<comment type="caution">
    <text evidence="4">The sequence shown here is derived from an EMBL/GenBank/DDBJ whole genome shotgun (WGS) entry which is preliminary data.</text>
</comment>
<dbReference type="InterPro" id="IPR057326">
    <property type="entry name" value="KR_dom"/>
</dbReference>
<dbReference type="PRINTS" id="PR00080">
    <property type="entry name" value="SDRFAMILY"/>
</dbReference>
<feature type="domain" description="Ketoreductase" evidence="3">
    <location>
        <begin position="12"/>
        <end position="191"/>
    </location>
</feature>